<dbReference type="InterPro" id="IPR001734">
    <property type="entry name" value="Na/solute_symporter"/>
</dbReference>
<comment type="similarity">
    <text evidence="2 7">Belongs to the sodium:solute symporter (SSF) (TC 2.A.21) family.</text>
</comment>
<dbReference type="RefSeq" id="WP_154426520.1">
    <property type="nucleotide sequence ID" value="NZ_VUNN01000025.1"/>
</dbReference>
<comment type="caution">
    <text evidence="9">The sequence shown here is derived from an EMBL/GenBank/DDBJ whole genome shotgun (WGS) entry which is preliminary data.</text>
</comment>
<dbReference type="GO" id="GO:0005886">
    <property type="term" value="C:plasma membrane"/>
    <property type="evidence" value="ECO:0007669"/>
    <property type="project" value="TreeGrafter"/>
</dbReference>
<dbReference type="EMBL" id="VUNN01000025">
    <property type="protein sequence ID" value="MSU07095.1"/>
    <property type="molecule type" value="Genomic_DNA"/>
</dbReference>
<dbReference type="PANTHER" id="PTHR48086:SF7">
    <property type="entry name" value="SODIUM-SOLUTE SYMPORTER-RELATED"/>
    <property type="match status" value="1"/>
</dbReference>
<evidence type="ECO:0000313" key="10">
    <source>
        <dbReference type="Proteomes" id="UP000460549"/>
    </source>
</evidence>
<evidence type="ECO:0000256" key="6">
    <source>
        <dbReference type="ARBA" id="ARBA00023136"/>
    </source>
</evidence>
<evidence type="ECO:0000313" key="9">
    <source>
        <dbReference type="EMBL" id="MSU07095.1"/>
    </source>
</evidence>
<evidence type="ECO:0000256" key="8">
    <source>
        <dbReference type="SAM" id="Phobius"/>
    </source>
</evidence>
<feature type="transmembrane region" description="Helical" evidence="8">
    <location>
        <begin position="6"/>
        <end position="26"/>
    </location>
</feature>
<feature type="transmembrane region" description="Helical" evidence="8">
    <location>
        <begin position="181"/>
        <end position="202"/>
    </location>
</feature>
<dbReference type="InterPro" id="IPR050277">
    <property type="entry name" value="Sodium:Solute_Symporter"/>
</dbReference>
<dbReference type="PANTHER" id="PTHR48086">
    <property type="entry name" value="SODIUM/PROLINE SYMPORTER-RELATED"/>
    <property type="match status" value="1"/>
</dbReference>
<keyword evidence="10" id="KW-1185">Reference proteome</keyword>
<evidence type="ECO:0000256" key="4">
    <source>
        <dbReference type="ARBA" id="ARBA00022692"/>
    </source>
</evidence>
<name>A0A7X2PDT3_9SPIO</name>
<reference evidence="9 10" key="1">
    <citation type="submission" date="2019-08" db="EMBL/GenBank/DDBJ databases">
        <title>In-depth cultivation of the pig gut microbiome towards novel bacterial diversity and tailored functional studies.</title>
        <authorList>
            <person name="Wylensek D."/>
            <person name="Hitch T.C.A."/>
            <person name="Clavel T."/>
        </authorList>
    </citation>
    <scope>NUCLEOTIDE SEQUENCE [LARGE SCALE GENOMIC DNA]</scope>
    <source>
        <strain evidence="9 10">NM-380-WT-3C1</strain>
    </source>
</reference>
<comment type="subcellular location">
    <subcellularLocation>
        <location evidence="1">Membrane</location>
        <topology evidence="1">Multi-pass membrane protein</topology>
    </subcellularLocation>
</comment>
<feature type="transmembrane region" description="Helical" evidence="8">
    <location>
        <begin position="262"/>
        <end position="285"/>
    </location>
</feature>
<keyword evidence="3" id="KW-0813">Transport</keyword>
<feature type="transmembrane region" description="Helical" evidence="8">
    <location>
        <begin position="386"/>
        <end position="405"/>
    </location>
</feature>
<dbReference type="Gene3D" id="1.20.1730.10">
    <property type="entry name" value="Sodium/glucose cotransporter"/>
    <property type="match status" value="1"/>
</dbReference>
<feature type="transmembrane region" description="Helical" evidence="8">
    <location>
        <begin position="222"/>
        <end position="241"/>
    </location>
</feature>
<dbReference type="PROSITE" id="PS50283">
    <property type="entry name" value="NA_SOLUT_SYMP_3"/>
    <property type="match status" value="1"/>
</dbReference>
<dbReference type="Pfam" id="PF00474">
    <property type="entry name" value="SSF"/>
    <property type="match status" value="1"/>
</dbReference>
<keyword evidence="6 8" id="KW-0472">Membrane</keyword>
<evidence type="ECO:0000256" key="3">
    <source>
        <dbReference type="ARBA" id="ARBA00022448"/>
    </source>
</evidence>
<sequence>MVVNTGAIIIVICYLVGMLVIGAIVGKLKIKNSEDYMVAGRRMGLFMVAFSLSANNIGGGSTTGLAGKAFGAWGMSAIWYVLAASIAMIPLAFFAPKIRKTLAVTIPEVIGRRFGKSSSIFSAILNIIALFCLTSSQVAASGSVVSALTGIPMNVCLILAGIVIILYTTLGGMIADQISDLVQFIIIFIGLAIATPFVINGIGGWQALSAKLPAAQLSPTKIGWVVIIGYIFNYFCTFLSGPEMISRFESAKDEKTAFRASLLSGVLMAAMAIFPTLLGLAALAVKDSLPNVVASNAMMSVTSKFAPTFITGLVSAAIISATMSSADSNLLCMSTMAMNDIIKPYTKLVVDDKKSILYTRSLNVVFCTIAMAISMFNINIVTMNTFAFAIRCAGPFAAYGLGLIIPRATKHSGQISIITGTIGVIFWQILSGGDFFLGILPVVFGCAVGTVTFFIINLIEWKMGVESAPSAYIDEK</sequence>
<keyword evidence="4 8" id="KW-0812">Transmembrane</keyword>
<dbReference type="CDD" id="cd10322">
    <property type="entry name" value="SLC5sbd"/>
    <property type="match status" value="1"/>
</dbReference>
<evidence type="ECO:0000256" key="5">
    <source>
        <dbReference type="ARBA" id="ARBA00022989"/>
    </source>
</evidence>
<dbReference type="Proteomes" id="UP000460549">
    <property type="component" value="Unassembled WGS sequence"/>
</dbReference>
<keyword evidence="5 8" id="KW-1133">Transmembrane helix</keyword>
<feature type="transmembrane region" description="Helical" evidence="8">
    <location>
        <begin position="119"/>
        <end position="139"/>
    </location>
</feature>
<feature type="transmembrane region" description="Helical" evidence="8">
    <location>
        <begin position="77"/>
        <end position="98"/>
    </location>
</feature>
<feature type="transmembrane region" description="Helical" evidence="8">
    <location>
        <begin position="305"/>
        <end position="326"/>
    </location>
</feature>
<proteinExistence type="inferred from homology"/>
<dbReference type="GO" id="GO:0022857">
    <property type="term" value="F:transmembrane transporter activity"/>
    <property type="evidence" value="ECO:0007669"/>
    <property type="project" value="InterPro"/>
</dbReference>
<organism evidence="9 10">
    <name type="scientific">Bullifex porci</name>
    <dbReference type="NCBI Taxonomy" id="2606638"/>
    <lineage>
        <taxon>Bacteria</taxon>
        <taxon>Pseudomonadati</taxon>
        <taxon>Spirochaetota</taxon>
        <taxon>Spirochaetia</taxon>
        <taxon>Spirochaetales</taxon>
        <taxon>Spirochaetaceae</taxon>
        <taxon>Bullifex</taxon>
    </lineage>
</organism>
<dbReference type="InterPro" id="IPR038377">
    <property type="entry name" value="Na/Glc_symporter_sf"/>
</dbReference>
<gene>
    <name evidence="9" type="ORF">FYJ80_10005</name>
</gene>
<accession>A0A7X2PDT3</accession>
<feature type="transmembrane region" description="Helical" evidence="8">
    <location>
        <begin position="412"/>
        <end position="430"/>
    </location>
</feature>
<feature type="transmembrane region" description="Helical" evidence="8">
    <location>
        <begin position="362"/>
        <end position="380"/>
    </location>
</feature>
<feature type="transmembrane region" description="Helical" evidence="8">
    <location>
        <begin position="38"/>
        <end position="57"/>
    </location>
</feature>
<evidence type="ECO:0000256" key="1">
    <source>
        <dbReference type="ARBA" id="ARBA00004141"/>
    </source>
</evidence>
<feature type="transmembrane region" description="Helical" evidence="8">
    <location>
        <begin position="436"/>
        <end position="459"/>
    </location>
</feature>
<evidence type="ECO:0000256" key="7">
    <source>
        <dbReference type="RuleBase" id="RU362091"/>
    </source>
</evidence>
<dbReference type="AlphaFoldDB" id="A0A7X2PDT3"/>
<evidence type="ECO:0000256" key="2">
    <source>
        <dbReference type="ARBA" id="ARBA00006434"/>
    </source>
</evidence>
<protein>
    <submittedName>
        <fullName evidence="9">Sodium:solute symporter family protein</fullName>
    </submittedName>
</protein>
<feature type="transmembrane region" description="Helical" evidence="8">
    <location>
        <begin position="151"/>
        <end position="169"/>
    </location>
</feature>